<evidence type="ECO:0000256" key="6">
    <source>
        <dbReference type="ARBA" id="ARBA00022833"/>
    </source>
</evidence>
<dbReference type="AlphaFoldDB" id="A0A091KZ22"/>
<dbReference type="GO" id="GO:0000978">
    <property type="term" value="F:RNA polymerase II cis-regulatory region sequence-specific DNA binding"/>
    <property type="evidence" value="ECO:0007669"/>
    <property type="project" value="TreeGrafter"/>
</dbReference>
<comment type="subcellular location">
    <subcellularLocation>
        <location evidence="1">Nucleus</location>
    </subcellularLocation>
</comment>
<comment type="similarity">
    <text evidence="2">Belongs to the krueppel C2H2-type zinc-finger protein family.</text>
</comment>
<dbReference type="FunFam" id="3.30.160.60:FF:001498">
    <property type="entry name" value="Zinc finger protein 404"/>
    <property type="match status" value="1"/>
</dbReference>
<dbReference type="PROSITE" id="PS50157">
    <property type="entry name" value="ZINC_FINGER_C2H2_2"/>
    <property type="match status" value="2"/>
</dbReference>
<evidence type="ECO:0000313" key="10">
    <source>
        <dbReference type="EMBL" id="KFP44678.1"/>
    </source>
</evidence>
<dbReference type="PANTHER" id="PTHR23226:SF416">
    <property type="entry name" value="FI01424P"/>
    <property type="match status" value="1"/>
</dbReference>
<dbReference type="Proteomes" id="UP000053330">
    <property type="component" value="Unassembled WGS sequence"/>
</dbReference>
<organism evidence="10 11">
    <name type="scientific">Chlamydotis macqueenii</name>
    <name type="common">Macqueen's bustard</name>
    <dbReference type="NCBI Taxonomy" id="187382"/>
    <lineage>
        <taxon>Eukaryota</taxon>
        <taxon>Metazoa</taxon>
        <taxon>Chordata</taxon>
        <taxon>Craniata</taxon>
        <taxon>Vertebrata</taxon>
        <taxon>Euteleostomi</taxon>
        <taxon>Archelosauria</taxon>
        <taxon>Archosauria</taxon>
        <taxon>Dinosauria</taxon>
        <taxon>Saurischia</taxon>
        <taxon>Theropoda</taxon>
        <taxon>Coelurosauria</taxon>
        <taxon>Aves</taxon>
        <taxon>Neognathae</taxon>
        <taxon>Neoaves</taxon>
        <taxon>Otidimorphae</taxon>
        <taxon>Otidiformes</taxon>
        <taxon>Otididae</taxon>
        <taxon>Chlamydotis</taxon>
    </lineage>
</organism>
<keyword evidence="3" id="KW-0479">Metal-binding</keyword>
<dbReference type="GO" id="GO:0008270">
    <property type="term" value="F:zinc ion binding"/>
    <property type="evidence" value="ECO:0007669"/>
    <property type="project" value="UniProtKB-KW"/>
</dbReference>
<evidence type="ECO:0000256" key="5">
    <source>
        <dbReference type="ARBA" id="ARBA00022771"/>
    </source>
</evidence>
<evidence type="ECO:0000256" key="1">
    <source>
        <dbReference type="ARBA" id="ARBA00004123"/>
    </source>
</evidence>
<dbReference type="PROSITE" id="PS00028">
    <property type="entry name" value="ZINC_FINGER_C2H2_1"/>
    <property type="match status" value="2"/>
</dbReference>
<sequence>CSDCGKAFREGTTLRRHQRIHTGEKPYRCSYCEKSFRASSTLIIHQRIHTGEKP</sequence>
<reference evidence="10 11" key="1">
    <citation type="submission" date="2014-04" db="EMBL/GenBank/DDBJ databases">
        <title>Genome evolution of avian class.</title>
        <authorList>
            <person name="Zhang G."/>
            <person name="Li C."/>
        </authorList>
    </citation>
    <scope>NUCLEOTIDE SEQUENCE [LARGE SCALE GENOMIC DNA]</scope>
    <source>
        <strain evidence="10">BGI_N324</strain>
    </source>
</reference>
<dbReference type="EMBL" id="KK760175">
    <property type="protein sequence ID" value="KFP44678.1"/>
    <property type="molecule type" value="Genomic_DNA"/>
</dbReference>
<evidence type="ECO:0000313" key="11">
    <source>
        <dbReference type="Proteomes" id="UP000053330"/>
    </source>
</evidence>
<dbReference type="PANTHER" id="PTHR23226">
    <property type="entry name" value="ZINC FINGER AND SCAN DOMAIN-CONTAINING"/>
    <property type="match status" value="1"/>
</dbReference>
<feature type="domain" description="C2H2-type" evidence="9">
    <location>
        <begin position="1"/>
        <end position="26"/>
    </location>
</feature>
<evidence type="ECO:0000256" key="8">
    <source>
        <dbReference type="PROSITE-ProRule" id="PRU00042"/>
    </source>
</evidence>
<keyword evidence="6" id="KW-0862">Zinc</keyword>
<feature type="non-terminal residue" evidence="10">
    <location>
        <position position="1"/>
    </location>
</feature>
<proteinExistence type="inferred from homology"/>
<keyword evidence="11" id="KW-1185">Reference proteome</keyword>
<accession>A0A091KZ22</accession>
<dbReference type="Pfam" id="PF13465">
    <property type="entry name" value="zf-H2C2_2"/>
    <property type="match status" value="1"/>
</dbReference>
<evidence type="ECO:0000256" key="2">
    <source>
        <dbReference type="ARBA" id="ARBA00006991"/>
    </source>
</evidence>
<evidence type="ECO:0000256" key="3">
    <source>
        <dbReference type="ARBA" id="ARBA00022723"/>
    </source>
</evidence>
<dbReference type="GO" id="GO:0000981">
    <property type="term" value="F:DNA-binding transcription factor activity, RNA polymerase II-specific"/>
    <property type="evidence" value="ECO:0007669"/>
    <property type="project" value="TreeGrafter"/>
</dbReference>
<evidence type="ECO:0000256" key="7">
    <source>
        <dbReference type="ARBA" id="ARBA00023242"/>
    </source>
</evidence>
<keyword evidence="5 8" id="KW-0863">Zinc-finger</keyword>
<keyword evidence="4" id="KW-0677">Repeat</keyword>
<feature type="non-terminal residue" evidence="10">
    <location>
        <position position="54"/>
    </location>
</feature>
<dbReference type="FunFam" id="3.30.160.60:FF:001530">
    <property type="entry name" value="Zinc finger protein 268"/>
    <property type="match status" value="1"/>
</dbReference>
<dbReference type="SUPFAM" id="SSF57667">
    <property type="entry name" value="beta-beta-alpha zinc fingers"/>
    <property type="match status" value="1"/>
</dbReference>
<dbReference type="Gene3D" id="3.30.160.60">
    <property type="entry name" value="Classic Zinc Finger"/>
    <property type="match status" value="2"/>
</dbReference>
<name>A0A091KZ22_9AVES</name>
<keyword evidence="7" id="KW-0539">Nucleus</keyword>
<evidence type="ECO:0000259" key="9">
    <source>
        <dbReference type="PROSITE" id="PS50157"/>
    </source>
</evidence>
<dbReference type="SMART" id="SM00355">
    <property type="entry name" value="ZnF_C2H2"/>
    <property type="match status" value="2"/>
</dbReference>
<gene>
    <name evidence="10" type="ORF">N324_06915</name>
</gene>
<dbReference type="InterPro" id="IPR036236">
    <property type="entry name" value="Znf_C2H2_sf"/>
</dbReference>
<dbReference type="InterPro" id="IPR013087">
    <property type="entry name" value="Znf_C2H2_type"/>
</dbReference>
<evidence type="ECO:0000256" key="4">
    <source>
        <dbReference type="ARBA" id="ARBA00022737"/>
    </source>
</evidence>
<feature type="domain" description="C2H2-type" evidence="9">
    <location>
        <begin position="27"/>
        <end position="54"/>
    </location>
</feature>
<protein>
    <submittedName>
        <fullName evidence="10">Zinc finger protein 582</fullName>
    </submittedName>
</protein>
<dbReference type="GO" id="GO:0005634">
    <property type="term" value="C:nucleus"/>
    <property type="evidence" value="ECO:0007669"/>
    <property type="project" value="UniProtKB-SubCell"/>
</dbReference>